<evidence type="ECO:0000259" key="5">
    <source>
        <dbReference type="Pfam" id="PF17837"/>
    </source>
</evidence>
<feature type="binding site" evidence="2">
    <location>
        <begin position="107"/>
        <end position="108"/>
    </location>
    <ligand>
        <name>CoA</name>
        <dbReference type="ChEBI" id="CHEBI:57287"/>
    </ligand>
</feature>
<feature type="binding site" evidence="2">
    <location>
        <position position="72"/>
    </location>
    <ligand>
        <name>CoA</name>
        <dbReference type="ChEBI" id="CHEBI:57287"/>
    </ligand>
</feature>
<dbReference type="InterPro" id="IPR041354">
    <property type="entry name" value="4PPT_N"/>
</dbReference>
<dbReference type="SUPFAM" id="SSF56214">
    <property type="entry name" value="4'-phosphopantetheinyl transferase"/>
    <property type="match status" value="1"/>
</dbReference>
<dbReference type="Proteomes" id="UP000824190">
    <property type="component" value="Unassembled WGS sequence"/>
</dbReference>
<feature type="domain" description="4'-phosphopantetheinyl transferase" evidence="4">
    <location>
        <begin position="125"/>
        <end position="240"/>
    </location>
</feature>
<evidence type="ECO:0000256" key="1">
    <source>
        <dbReference type="ARBA" id="ARBA00022679"/>
    </source>
</evidence>
<keyword evidence="3" id="KW-0460">Magnesium</keyword>
<accession>A0A9D1UM55</accession>
<dbReference type="AlphaFoldDB" id="A0A9D1UM55"/>
<feature type="binding site" evidence="2">
    <location>
        <position position="174"/>
    </location>
    <ligand>
        <name>CoA</name>
        <dbReference type="ChEBI" id="CHEBI:57287"/>
    </ligand>
</feature>
<feature type="binding site" evidence="2">
    <location>
        <position position="129"/>
    </location>
    <ligand>
        <name>CoA</name>
        <dbReference type="ChEBI" id="CHEBI:57287"/>
    </ligand>
</feature>
<dbReference type="Pfam" id="PF17837">
    <property type="entry name" value="4PPT_N"/>
    <property type="match status" value="1"/>
</dbReference>
<dbReference type="GO" id="GO:0000287">
    <property type="term" value="F:magnesium ion binding"/>
    <property type="evidence" value="ECO:0007669"/>
    <property type="project" value="InterPro"/>
</dbReference>
<keyword evidence="1 6" id="KW-0808">Transferase</keyword>
<dbReference type="InterPro" id="IPR037143">
    <property type="entry name" value="4-PPantetheinyl_Trfase_dom_sf"/>
</dbReference>
<feature type="domain" description="4'-phosphopantetheinyl transferase N-terminal" evidence="5">
    <location>
        <begin position="52"/>
        <end position="117"/>
    </location>
</feature>
<organism evidence="6 7">
    <name type="scientific">Candidatus Corynebacterium avicola</name>
    <dbReference type="NCBI Taxonomy" id="2838527"/>
    <lineage>
        <taxon>Bacteria</taxon>
        <taxon>Bacillati</taxon>
        <taxon>Actinomycetota</taxon>
        <taxon>Actinomycetes</taxon>
        <taxon>Mycobacteriales</taxon>
        <taxon>Corynebacteriaceae</taxon>
        <taxon>Corynebacterium</taxon>
    </lineage>
</organism>
<comment type="cofactor">
    <cofactor evidence="3">
        <name>Mg(2+)</name>
        <dbReference type="ChEBI" id="CHEBI:18420"/>
    </cofactor>
</comment>
<proteinExistence type="predicted"/>
<dbReference type="PRINTS" id="PR01399">
    <property type="entry name" value="ENTSNTHTASED"/>
</dbReference>
<feature type="binding site" evidence="2">
    <location>
        <position position="188"/>
    </location>
    <ligand>
        <name>CoA</name>
        <dbReference type="ChEBI" id="CHEBI:57287"/>
    </ligand>
</feature>
<keyword evidence="3" id="KW-0479">Metal-binding</keyword>
<dbReference type="InterPro" id="IPR003542">
    <property type="entry name" value="Enbac_synth_compD-like"/>
</dbReference>
<name>A0A9D1UM55_9CORY</name>
<dbReference type="InterPro" id="IPR008278">
    <property type="entry name" value="4-PPantetheinyl_Trfase_dom"/>
</dbReference>
<evidence type="ECO:0000256" key="2">
    <source>
        <dbReference type="PIRSR" id="PIRSR603542-1"/>
    </source>
</evidence>
<evidence type="ECO:0000259" key="4">
    <source>
        <dbReference type="Pfam" id="PF01648"/>
    </source>
</evidence>
<dbReference type="Pfam" id="PF01648">
    <property type="entry name" value="ACPS"/>
    <property type="match status" value="1"/>
</dbReference>
<dbReference type="GO" id="GO:0008897">
    <property type="term" value="F:holo-[acyl-carrier-protein] synthase activity"/>
    <property type="evidence" value="ECO:0007669"/>
    <property type="project" value="InterPro"/>
</dbReference>
<feature type="binding site" evidence="2">
    <location>
        <position position="64"/>
    </location>
    <ligand>
        <name>CoA</name>
        <dbReference type="ChEBI" id="CHEBI:57287"/>
    </ligand>
</feature>
<evidence type="ECO:0000313" key="7">
    <source>
        <dbReference type="Proteomes" id="UP000824190"/>
    </source>
</evidence>
<dbReference type="PANTHER" id="PTHR38096">
    <property type="entry name" value="ENTEROBACTIN SYNTHASE COMPONENT D"/>
    <property type="match status" value="1"/>
</dbReference>
<protein>
    <submittedName>
        <fullName evidence="6">4'-phosphopantetheinyl transferase superfamily protein</fullName>
    </submittedName>
</protein>
<reference evidence="6" key="1">
    <citation type="journal article" date="2021" name="PeerJ">
        <title>Extensive microbial diversity within the chicken gut microbiome revealed by metagenomics and culture.</title>
        <authorList>
            <person name="Gilroy R."/>
            <person name="Ravi A."/>
            <person name="Getino M."/>
            <person name="Pursley I."/>
            <person name="Horton D.L."/>
            <person name="Alikhan N.F."/>
            <person name="Baker D."/>
            <person name="Gharbi K."/>
            <person name="Hall N."/>
            <person name="Watson M."/>
            <person name="Adriaenssens E.M."/>
            <person name="Foster-Nyarko E."/>
            <person name="Jarju S."/>
            <person name="Secka A."/>
            <person name="Antonio M."/>
            <person name="Oren A."/>
            <person name="Chaudhuri R.R."/>
            <person name="La Ragione R."/>
            <person name="Hildebrand F."/>
            <person name="Pallen M.J."/>
        </authorList>
    </citation>
    <scope>NUCLEOTIDE SEQUENCE</scope>
    <source>
        <strain evidence="6">CHK32-1732</strain>
    </source>
</reference>
<dbReference type="GO" id="GO:0005886">
    <property type="term" value="C:plasma membrane"/>
    <property type="evidence" value="ECO:0007669"/>
    <property type="project" value="TreeGrafter"/>
</dbReference>
<comment type="caution">
    <text evidence="6">The sequence shown here is derived from an EMBL/GenBank/DDBJ whole genome shotgun (WGS) entry which is preliminary data.</text>
</comment>
<evidence type="ECO:0000256" key="3">
    <source>
        <dbReference type="PIRSR" id="PIRSR603542-2"/>
    </source>
</evidence>
<dbReference type="GO" id="GO:0009366">
    <property type="term" value="C:enterobactin synthetase complex"/>
    <property type="evidence" value="ECO:0007669"/>
    <property type="project" value="InterPro"/>
</dbReference>
<sequence length="246" mass="27223">MIIAAPFVAVGHDGSDRRPVVPRHMLPSETGLVELHADQVNDLSRYHELDDEERSIVAAAVDSRKAEFGDGRWCAHRALRGIGEDVPILRGPKGMPLFPSTVSGTISHTRGLRMALVGRSEHWDSLGLDVEVAQRLPDGVLTAVTSPRERRLLRRVGSRAPGRALGTVLFSAKESVYKAWFPLANRFLDFDEVDLHLEITHLSDEEIGGTWHAQVLTYPSPVPALHGSWVVRDGYVVTVCGVQRRY</sequence>
<dbReference type="EMBL" id="DXGC01000127">
    <property type="protein sequence ID" value="HIW92877.1"/>
    <property type="molecule type" value="Genomic_DNA"/>
</dbReference>
<evidence type="ECO:0000313" key="6">
    <source>
        <dbReference type="EMBL" id="HIW92877.1"/>
    </source>
</evidence>
<feature type="binding site" evidence="2">
    <location>
        <position position="178"/>
    </location>
    <ligand>
        <name>CoA</name>
        <dbReference type="ChEBI" id="CHEBI:57287"/>
    </ligand>
</feature>
<gene>
    <name evidence="6" type="ORF">H9870_14585</name>
</gene>
<dbReference type="GO" id="GO:0009239">
    <property type="term" value="P:enterobactin biosynthetic process"/>
    <property type="evidence" value="ECO:0007669"/>
    <property type="project" value="InterPro"/>
</dbReference>
<feature type="binding site" evidence="3">
    <location>
        <position position="131"/>
    </location>
    <ligand>
        <name>Mg(2+)</name>
        <dbReference type="ChEBI" id="CHEBI:18420"/>
    </ligand>
</feature>
<dbReference type="PANTHER" id="PTHR38096:SF1">
    <property type="entry name" value="ENTEROBACTIN SYNTHASE COMPONENT D"/>
    <property type="match status" value="1"/>
</dbReference>
<reference evidence="6" key="2">
    <citation type="submission" date="2021-04" db="EMBL/GenBank/DDBJ databases">
        <authorList>
            <person name="Gilroy R."/>
        </authorList>
    </citation>
    <scope>NUCLEOTIDE SEQUENCE</scope>
    <source>
        <strain evidence="6">CHK32-1732</strain>
    </source>
</reference>
<feature type="binding site" evidence="3">
    <location>
        <position position="129"/>
    </location>
    <ligand>
        <name>Mg(2+)</name>
        <dbReference type="ChEBI" id="CHEBI:18420"/>
    </ligand>
</feature>